<proteinExistence type="predicted"/>
<dbReference type="EMBL" id="BART01018391">
    <property type="protein sequence ID" value="GAG74908.1"/>
    <property type="molecule type" value="Genomic_DNA"/>
</dbReference>
<organism evidence="1">
    <name type="scientific">marine sediment metagenome</name>
    <dbReference type="NCBI Taxonomy" id="412755"/>
    <lineage>
        <taxon>unclassified sequences</taxon>
        <taxon>metagenomes</taxon>
        <taxon>ecological metagenomes</taxon>
    </lineage>
</organism>
<dbReference type="AlphaFoldDB" id="X1ARG1"/>
<comment type="caution">
    <text evidence="1">The sequence shown here is derived from an EMBL/GenBank/DDBJ whole genome shotgun (WGS) entry which is preliminary data.</text>
</comment>
<name>X1ARG1_9ZZZZ</name>
<evidence type="ECO:0000313" key="1">
    <source>
        <dbReference type="EMBL" id="GAG74908.1"/>
    </source>
</evidence>
<reference evidence="1" key="1">
    <citation type="journal article" date="2014" name="Front. Microbiol.">
        <title>High frequency of phylogenetically diverse reductive dehalogenase-homologous genes in deep subseafloor sedimentary metagenomes.</title>
        <authorList>
            <person name="Kawai M."/>
            <person name="Futagami T."/>
            <person name="Toyoda A."/>
            <person name="Takaki Y."/>
            <person name="Nishi S."/>
            <person name="Hori S."/>
            <person name="Arai W."/>
            <person name="Tsubouchi T."/>
            <person name="Morono Y."/>
            <person name="Uchiyama I."/>
            <person name="Ito T."/>
            <person name="Fujiyama A."/>
            <person name="Inagaki F."/>
            <person name="Takami H."/>
        </authorList>
    </citation>
    <scope>NUCLEOTIDE SEQUENCE</scope>
    <source>
        <strain evidence="1">Expedition CK06-06</strain>
    </source>
</reference>
<protein>
    <submittedName>
        <fullName evidence="1">Uncharacterized protein</fullName>
    </submittedName>
</protein>
<gene>
    <name evidence="1" type="ORF">S01H4_34727</name>
</gene>
<sequence length="53" mass="6121">MKCFKCGARCITDYIPRDYDTDVIIAVQKVCTVCDWKSYPTKIPKCIANKFLN</sequence>
<accession>X1ARG1</accession>